<reference evidence="2 3" key="1">
    <citation type="submission" date="2024-01" db="EMBL/GenBank/DDBJ databases">
        <title>Genome assemblies of Stephania.</title>
        <authorList>
            <person name="Yang L."/>
        </authorList>
    </citation>
    <scope>NUCLEOTIDE SEQUENCE [LARGE SCALE GENOMIC DNA]</scope>
    <source>
        <strain evidence="2">YNDBR</strain>
        <tissue evidence="2">Leaf</tissue>
    </source>
</reference>
<protein>
    <submittedName>
        <fullName evidence="2">Uncharacterized protein</fullName>
    </submittedName>
</protein>
<gene>
    <name evidence="2" type="ORF">Syun_001647</name>
</gene>
<evidence type="ECO:0000313" key="3">
    <source>
        <dbReference type="Proteomes" id="UP001420932"/>
    </source>
</evidence>
<keyword evidence="3" id="KW-1185">Reference proteome</keyword>
<evidence type="ECO:0000256" key="1">
    <source>
        <dbReference type="SAM" id="MobiDB-lite"/>
    </source>
</evidence>
<name>A0AAP0Q6H4_9MAGN</name>
<sequence length="95" mass="11127">MDSLSLDSQLLFICKTYYFHHRVSHHLKSVHHSCSLSFTKTILKKKVQLVKPIAILVNLGERRVVITLSFSLGQIPSLSRKRERERRERERERGG</sequence>
<evidence type="ECO:0000313" key="2">
    <source>
        <dbReference type="EMBL" id="KAK9169507.1"/>
    </source>
</evidence>
<feature type="compositionally biased region" description="Basic and acidic residues" evidence="1">
    <location>
        <begin position="80"/>
        <end position="95"/>
    </location>
</feature>
<feature type="region of interest" description="Disordered" evidence="1">
    <location>
        <begin position="76"/>
        <end position="95"/>
    </location>
</feature>
<comment type="caution">
    <text evidence="2">The sequence shown here is derived from an EMBL/GenBank/DDBJ whole genome shotgun (WGS) entry which is preliminary data.</text>
</comment>
<dbReference type="Proteomes" id="UP001420932">
    <property type="component" value="Unassembled WGS sequence"/>
</dbReference>
<accession>A0AAP0Q6H4</accession>
<dbReference type="EMBL" id="JBBNAF010000001">
    <property type="protein sequence ID" value="KAK9169507.1"/>
    <property type="molecule type" value="Genomic_DNA"/>
</dbReference>
<dbReference type="AlphaFoldDB" id="A0AAP0Q6H4"/>
<proteinExistence type="predicted"/>
<organism evidence="2 3">
    <name type="scientific">Stephania yunnanensis</name>
    <dbReference type="NCBI Taxonomy" id="152371"/>
    <lineage>
        <taxon>Eukaryota</taxon>
        <taxon>Viridiplantae</taxon>
        <taxon>Streptophyta</taxon>
        <taxon>Embryophyta</taxon>
        <taxon>Tracheophyta</taxon>
        <taxon>Spermatophyta</taxon>
        <taxon>Magnoliopsida</taxon>
        <taxon>Ranunculales</taxon>
        <taxon>Menispermaceae</taxon>
        <taxon>Menispermoideae</taxon>
        <taxon>Cissampelideae</taxon>
        <taxon>Stephania</taxon>
    </lineage>
</organism>